<name>A0A4D4MEZ6_STRAX</name>
<evidence type="ECO:0000256" key="1">
    <source>
        <dbReference type="SAM" id="Phobius"/>
    </source>
</evidence>
<reference evidence="2 3" key="1">
    <citation type="submission" date="2019-04" db="EMBL/GenBank/DDBJ databases">
        <title>Draft genome sequences of Streptomyces avermitilis NBRC 14893.</title>
        <authorList>
            <person name="Komaki H."/>
            <person name="Tamura T."/>
            <person name="Hosoyama A."/>
        </authorList>
    </citation>
    <scope>NUCLEOTIDE SEQUENCE [LARGE SCALE GENOMIC DNA]</scope>
    <source>
        <strain evidence="2 3">NBRC 14893</strain>
    </source>
</reference>
<evidence type="ECO:0000313" key="3">
    <source>
        <dbReference type="Proteomes" id="UP000302139"/>
    </source>
</evidence>
<dbReference type="Proteomes" id="UP000302139">
    <property type="component" value="Unassembled WGS sequence"/>
</dbReference>
<evidence type="ECO:0000313" key="2">
    <source>
        <dbReference type="EMBL" id="GDY69937.1"/>
    </source>
</evidence>
<gene>
    <name evidence="2" type="ORF">SAV14893_093300</name>
</gene>
<feature type="transmembrane region" description="Helical" evidence="1">
    <location>
        <begin position="30"/>
        <end position="50"/>
    </location>
</feature>
<sequence length="76" mass="8620">MLGQGQYVPLDLMIEGESQRMSERDALRGLRALMWVVIAIEVPVYLVWLVEVSYLTGQQLPRGTEEEDGKPRADTD</sequence>
<dbReference type="AlphaFoldDB" id="A0A4D4MEZ6"/>
<comment type="caution">
    <text evidence="2">The sequence shown here is derived from an EMBL/GenBank/DDBJ whole genome shotgun (WGS) entry which is preliminary data.</text>
</comment>
<organism evidence="2 3">
    <name type="scientific">Streptomyces avermitilis</name>
    <dbReference type="NCBI Taxonomy" id="33903"/>
    <lineage>
        <taxon>Bacteria</taxon>
        <taxon>Bacillati</taxon>
        <taxon>Actinomycetota</taxon>
        <taxon>Actinomycetes</taxon>
        <taxon>Kitasatosporales</taxon>
        <taxon>Streptomycetaceae</taxon>
        <taxon>Streptomyces</taxon>
    </lineage>
</organism>
<keyword evidence="1" id="KW-0812">Transmembrane</keyword>
<accession>A0A4D4MEZ6</accession>
<proteinExistence type="predicted"/>
<keyword evidence="1" id="KW-0472">Membrane</keyword>
<keyword evidence="1" id="KW-1133">Transmembrane helix</keyword>
<protein>
    <submittedName>
        <fullName evidence="2">Uncharacterized protein</fullName>
    </submittedName>
</protein>
<dbReference type="EMBL" id="BJHX01000003">
    <property type="protein sequence ID" value="GDY69937.1"/>
    <property type="molecule type" value="Genomic_DNA"/>
</dbReference>